<feature type="region of interest" description="Disordered" evidence="18">
    <location>
        <begin position="1859"/>
        <end position="1910"/>
    </location>
</feature>
<evidence type="ECO:0000256" key="16">
    <source>
        <dbReference type="ARBA" id="ARBA00073449"/>
    </source>
</evidence>
<evidence type="ECO:0000313" key="23">
    <source>
        <dbReference type="RefSeq" id="XP_012871929.1"/>
    </source>
</evidence>
<evidence type="ECO:0000256" key="5">
    <source>
        <dbReference type="ARBA" id="ARBA00022553"/>
    </source>
</evidence>
<dbReference type="SMART" id="SM00228">
    <property type="entry name" value="PDZ"/>
    <property type="match status" value="1"/>
</dbReference>
<organism evidence="22 23">
    <name type="scientific">Dipodomys ordii</name>
    <name type="common">Ord's kangaroo rat</name>
    <dbReference type="NCBI Taxonomy" id="10020"/>
    <lineage>
        <taxon>Eukaryota</taxon>
        <taxon>Metazoa</taxon>
        <taxon>Chordata</taxon>
        <taxon>Craniata</taxon>
        <taxon>Vertebrata</taxon>
        <taxon>Euteleostomi</taxon>
        <taxon>Mammalia</taxon>
        <taxon>Eutheria</taxon>
        <taxon>Euarchontoglires</taxon>
        <taxon>Glires</taxon>
        <taxon>Rodentia</taxon>
        <taxon>Castorimorpha</taxon>
        <taxon>Heteromyidae</taxon>
        <taxon>Dipodomyinae</taxon>
        <taxon>Dipodomys</taxon>
    </lineage>
</organism>
<comment type="caution">
    <text evidence="17">Lacks conserved residue(s) required for the propagation of feature annotation.</text>
</comment>
<keyword evidence="9" id="KW-0175">Coiled coil</keyword>
<evidence type="ECO:0000256" key="4">
    <source>
        <dbReference type="ARBA" id="ARBA00022490"/>
    </source>
</evidence>
<evidence type="ECO:0000256" key="8">
    <source>
        <dbReference type="ARBA" id="ARBA00023034"/>
    </source>
</evidence>
<dbReference type="Proteomes" id="UP000081671">
    <property type="component" value="Unplaced"/>
</dbReference>
<keyword evidence="4" id="KW-0963">Cytoplasm</keyword>
<feature type="compositionally biased region" description="Polar residues" evidence="18">
    <location>
        <begin position="1995"/>
        <end position="2004"/>
    </location>
</feature>
<dbReference type="SUPFAM" id="SSF52540">
    <property type="entry name" value="P-loop containing nucleoside triphosphate hydrolases"/>
    <property type="match status" value="1"/>
</dbReference>
<sequence>MFNLMKKDKDKDGGRKEKKEKKEKKERMSAAELRSLEEMSLRRGFFNLNRSSKRESKTRLEISNPIPIKVASGSDLHLTDIDSDSNRGSIILDSGHLSTASSSDDLKGEEGSFRGSVLQRAAKFGSLAKQNSQMIVKRFSFSQRSRDESASETSTPSEHSAAPSPQVEVRTLEGQLMQHPGPGIPRSRPRSRVPELVTKRFPADLRLPPVVPPSSPALRELELQRRPTGDFGFSLRRTTMLDRGPEGQAYRRVVHFAEPGAGTKDLALGLVPGDRLVEINGHNVESKSRDEIVEMIRQSGDSVRLKVQPIPELSELSRSWLRSCEGHRREPADAKTEEQIAAEEAWYETEKVWLVHKDGFSLASQLKSEELSLPEGKVRVKLDHDGAILDVDEDDIEKANAPSCDRLEDLTSLVYLNESSVLHTLRQRYGASLLHTYAGPSLLVLSPRGAPAVYSEKVMHMFKGCRREDMAPHIYAVAQTAYRAMLMSRQDQSIVLLGSSGSGKTTSCQHLVQYLATIAGTSGNKVFSVEKWQALYTLLEAFGNSPTIMNGNATRFSQILSLDFDQAGQVASASIQTMLLEKLRVARRPASEATFNVFYYLLACVDGTLRTELHLNHLAENNVFGIVPLAKPEEKQKAAQQFSKLQTAMKVLAISPDEQKTCWLILAAIYHLGAAGATKEAPEEEAEAAEAGRKQFARHEWAQKAAYLLGCSLEELSSAIFKHQLKGGTLQRSTSFRQGPEESSLGEGTGPKLSALECLEGMASGLYSELFTLLISLVNRALKSSQHSLCSMMIVDTPGFQNPEQGGSTRGASFEELCHNYAQDRLQRLFHERTFVQELERYKEENIELAFDDLEPATDDSVAAVDQASHQSLVRSLARADEARGLLWLLEEEALVPGATEDTLLERLFSYYGPQEGDKKGQSPLLRSSKPHHFLLGHSHGTNWVEYNMAGWLSYTKQNPATQNASRLLQDSQKKIISNLFLGRAGSATVLSGSVAGLEGGSQLALRRATSMRKTFTTGMAAVKKKSLCIQIKLQVDALIDTIKRSKMHFVHCFLPVAEGWAGEPRSASSRRVSSSSELDLPPGDPCEAGLLQLDVPLLRAQLRGSRVLDAMRMYRQGYPDHMVFSEFRRRFDVLAPHLTKKHGRNYIVVDEKRAVEELLESLDLEKSSCCMGLSRVFFRAGTLARLEEQRDEQTSRHLTLFQAACRGYLARQHFKKRKIQDLAIRCVQKNIKKNKGVKDWPWWKLFTTVRPLIEVQLSEEQIRNKDEEIQQLRSKLEKVEKERNELRLNSDRLETRISELTSELTDERNTGESASQLLDAETAERLRAEKEMKELQTQYDALKKQMEVMEMEVMEARLIRAAEINGEVDDDDTGGEWRLKYERAVREVDFTKKRLQQELEDKLEVEQQSKRQLERRLGDLQADSDESQRALQQLKKKCQRLTAELQDTKLHLEGQQVRNHELEKKQRRFDSELSQANEETQREKLQREKLQREKDMLLAEAFSLKQQLEEKDMDIAGFTQKVVSLEAELQDISSQETKDEASLAKVKKQLRDLEAKVKDQEEELDEQAGTIQMLEQAKLRLEMEMERMRQTHSKEMESRDEEVEEARQSCQKKLKQMEVQLEEEYEDKQKALREKRELESKLATLSDQVNQRDFESEKRLRKDLKRTKALLADAQIMLDHLKNNAPSKREIAQLKNQLEESEFTCAAAVKARKAMEVEIEDLHLQIDDISKAKTALEEQLSRLQREKNEIQNRLEEDQEDMNELMKKHKAAVAQASRDLAQMNDLQAQLEETNKEKQELQEKLQALQSQVEFLEQSMVDKSLVSRQEAKIRELETRLEFEKTQVKRLEGLASRLKENMEKLTEERDQRTAAENREKEQNKRLQRQLRDTKEEMSELARKEAEASRKKHELEMDLESLEAANQSLQADLKLAFKRIGDLQAAIEDEMESDENEDLINSEGDSDVDSELEDRVDGVKSWLSKNKGPSKAASDDGSLKSSSPTSHWKSLAPDRSDDENDPLDSTSRPRYSHNYLSDSDTEAKLTETNA</sequence>
<dbReference type="Gene3D" id="2.30.42.10">
    <property type="match status" value="1"/>
</dbReference>
<keyword evidence="22" id="KW-1185">Reference proteome</keyword>
<feature type="compositionally biased region" description="Polar residues" evidence="18">
    <location>
        <begin position="2019"/>
        <end position="2034"/>
    </location>
</feature>
<dbReference type="FunFam" id="1.20.58.530:FF:000011">
    <property type="entry name" value="unconventional myosin-XVIIIa isoform X2"/>
    <property type="match status" value="1"/>
</dbReference>
<evidence type="ECO:0000256" key="10">
    <source>
        <dbReference type="ARBA" id="ARBA00023123"/>
    </source>
</evidence>
<dbReference type="PROSITE" id="PS50096">
    <property type="entry name" value="IQ"/>
    <property type="match status" value="1"/>
</dbReference>
<feature type="region of interest" description="Disordered" evidence="18">
    <location>
        <begin position="1457"/>
        <end position="1484"/>
    </location>
</feature>
<evidence type="ECO:0000256" key="7">
    <source>
        <dbReference type="ARBA" id="ARBA00022840"/>
    </source>
</evidence>
<dbReference type="Pfam" id="PF00063">
    <property type="entry name" value="Myosin_head"/>
    <property type="match status" value="2"/>
</dbReference>
<dbReference type="FunFam" id="1.10.10.820:FF:000004">
    <property type="entry name" value="unconventional myosin-XVIIIa isoform X1"/>
    <property type="match status" value="1"/>
</dbReference>
<keyword evidence="8" id="KW-0333">Golgi apparatus</keyword>
<evidence type="ECO:0000256" key="17">
    <source>
        <dbReference type="PROSITE-ProRule" id="PRU00782"/>
    </source>
</evidence>
<dbReference type="Pfam" id="PF24556">
    <property type="entry name" value="SH3_Myosin-XVIIIa"/>
    <property type="match status" value="1"/>
</dbReference>
<evidence type="ECO:0000256" key="9">
    <source>
        <dbReference type="ARBA" id="ARBA00023054"/>
    </source>
</evidence>
<dbReference type="GO" id="GO:0005524">
    <property type="term" value="F:ATP binding"/>
    <property type="evidence" value="ECO:0007669"/>
    <property type="project" value="UniProtKB-UniRule"/>
</dbReference>
<dbReference type="SMART" id="SM00242">
    <property type="entry name" value="MYSc"/>
    <property type="match status" value="1"/>
</dbReference>
<dbReference type="Pfam" id="PF01576">
    <property type="entry name" value="Myosin_tail_1"/>
    <property type="match status" value="1"/>
</dbReference>
<dbReference type="CTD" id="399687"/>
<keyword evidence="12" id="KW-0206">Cytoskeleton</keyword>
<dbReference type="PROSITE" id="PS51456">
    <property type="entry name" value="MYOSIN_MOTOR"/>
    <property type="match status" value="1"/>
</dbReference>
<dbReference type="FunFam" id="3.30.70.1590:FF:000004">
    <property type="entry name" value="unconventional myosin-XVIIIa isoform X1"/>
    <property type="match status" value="1"/>
</dbReference>
<dbReference type="SUPFAM" id="SSF90257">
    <property type="entry name" value="Myosin rod fragments"/>
    <property type="match status" value="1"/>
</dbReference>
<dbReference type="PROSITE" id="PS50106">
    <property type="entry name" value="PDZ"/>
    <property type="match status" value="1"/>
</dbReference>
<dbReference type="SUPFAM" id="SSF50156">
    <property type="entry name" value="PDZ domain-like"/>
    <property type="match status" value="1"/>
</dbReference>
<evidence type="ECO:0000256" key="15">
    <source>
        <dbReference type="ARBA" id="ARBA00062210"/>
    </source>
</evidence>
<evidence type="ECO:0000256" key="6">
    <source>
        <dbReference type="ARBA" id="ARBA00022741"/>
    </source>
</evidence>
<comment type="similarity">
    <text evidence="3 17">Belongs to the TRAFAC class myosin-kinesin ATPase superfamily. Myosin family.</text>
</comment>
<accession>A0A1S3F7A9</accession>
<dbReference type="CDD" id="cd01386">
    <property type="entry name" value="MYSc_Myo18"/>
    <property type="match status" value="1"/>
</dbReference>
<dbReference type="PROSITE" id="PS51844">
    <property type="entry name" value="SH3_LIKE"/>
    <property type="match status" value="1"/>
</dbReference>
<name>A0A1S3F7A9_DIPOR</name>
<dbReference type="InterPro" id="IPR036961">
    <property type="entry name" value="Kinesin_motor_dom_sf"/>
</dbReference>
<dbReference type="Gene3D" id="4.10.270.10">
    <property type="entry name" value="Myosin, subunit A"/>
    <property type="match status" value="1"/>
</dbReference>
<evidence type="ECO:0000256" key="2">
    <source>
        <dbReference type="ARBA" id="ARBA00004601"/>
    </source>
</evidence>
<feature type="region of interest" description="Disordered" evidence="18">
    <location>
        <begin position="140"/>
        <end position="167"/>
    </location>
</feature>
<dbReference type="Gene3D" id="3.30.70.1590">
    <property type="match status" value="1"/>
</dbReference>
<keyword evidence="6 17" id="KW-0547">Nucleotide-binding</keyword>
<comment type="subcellular location">
    <subcellularLocation>
        <location evidence="1">Cytoplasm</location>
        <location evidence="1">Cytoskeleton</location>
        <location evidence="1">Microtubule organizing center</location>
    </subcellularLocation>
    <subcellularLocation>
        <location evidence="2">Golgi apparatus</location>
        <location evidence="2">trans-Golgi network</location>
    </subcellularLocation>
    <subcellularLocation>
        <location evidence="13">Golgi outpost</location>
    </subcellularLocation>
</comment>
<evidence type="ECO:0000259" key="19">
    <source>
        <dbReference type="PROSITE" id="PS50106"/>
    </source>
</evidence>
<dbReference type="GO" id="GO:0043030">
    <property type="term" value="P:regulation of macrophage activation"/>
    <property type="evidence" value="ECO:0007669"/>
    <property type="project" value="UniProtKB-ARBA"/>
</dbReference>
<feature type="region of interest" description="Disordered" evidence="18">
    <location>
        <begin position="1944"/>
        <end position="2046"/>
    </location>
</feature>
<dbReference type="InterPro" id="IPR000048">
    <property type="entry name" value="IQ_motif_EF-hand-BS"/>
</dbReference>
<evidence type="ECO:0000256" key="3">
    <source>
        <dbReference type="ARBA" id="ARBA00008314"/>
    </source>
</evidence>
<dbReference type="GO" id="GO:1903028">
    <property type="term" value="P:positive regulation of opsonization"/>
    <property type="evidence" value="ECO:0007669"/>
    <property type="project" value="UniProtKB-ARBA"/>
</dbReference>
<dbReference type="GO" id="GO:0005794">
    <property type="term" value="C:Golgi apparatus"/>
    <property type="evidence" value="ECO:0007669"/>
    <property type="project" value="UniProtKB-SubCell"/>
</dbReference>
<evidence type="ECO:0000259" key="21">
    <source>
        <dbReference type="PROSITE" id="PS51844"/>
    </source>
</evidence>
<dbReference type="Gene3D" id="1.20.120.720">
    <property type="entry name" value="Myosin VI head, motor domain, U50 subdomain"/>
    <property type="match status" value="1"/>
</dbReference>
<evidence type="ECO:0000256" key="12">
    <source>
        <dbReference type="ARBA" id="ARBA00023212"/>
    </source>
</evidence>
<dbReference type="Gene3D" id="1.10.10.820">
    <property type="match status" value="1"/>
</dbReference>
<feature type="compositionally biased region" description="Basic and acidic residues" evidence="18">
    <location>
        <begin position="1"/>
        <end position="17"/>
    </location>
</feature>
<keyword evidence="5" id="KW-0597">Phosphoprotein</keyword>
<dbReference type="RefSeq" id="XP_012871929.1">
    <property type="nucleotide sequence ID" value="XM_013016475.1"/>
</dbReference>
<feature type="compositionally biased region" description="Basic and acidic residues" evidence="18">
    <location>
        <begin position="1457"/>
        <end position="1472"/>
    </location>
</feature>
<proteinExistence type="inferred from homology"/>
<dbReference type="Gene3D" id="1.20.58.530">
    <property type="match status" value="1"/>
</dbReference>
<dbReference type="GeneID" id="105985808"/>
<evidence type="ECO:0000256" key="13">
    <source>
        <dbReference type="ARBA" id="ARBA00024182"/>
    </source>
</evidence>
<dbReference type="Pfam" id="PF00595">
    <property type="entry name" value="PDZ"/>
    <property type="match status" value="1"/>
</dbReference>
<feature type="domain" description="Myosin N-terminal SH3-like" evidence="21">
    <location>
        <begin position="349"/>
        <end position="401"/>
    </location>
</feature>
<dbReference type="InterPro" id="IPR036064">
    <property type="entry name" value="MYSc_Myo18"/>
</dbReference>
<reference evidence="23" key="1">
    <citation type="submission" date="2025-08" db="UniProtKB">
        <authorList>
            <consortium name="RefSeq"/>
        </authorList>
    </citation>
    <scope>IDENTIFICATION</scope>
    <source>
        <tissue evidence="23">Kidney</tissue>
    </source>
</reference>
<keyword evidence="10 17" id="KW-0518">Myosin</keyword>
<dbReference type="PANTHER" id="PTHR45615:SF13">
    <property type="entry name" value="UNCONVENTIONAL MYOSIN-XVIIIA"/>
    <property type="match status" value="1"/>
</dbReference>
<feature type="region of interest" description="Disordered" evidence="18">
    <location>
        <begin position="1"/>
        <end position="32"/>
    </location>
</feature>
<evidence type="ECO:0000259" key="20">
    <source>
        <dbReference type="PROSITE" id="PS51456"/>
    </source>
</evidence>
<comment type="subunit">
    <text evidence="15">Homodimer. Forms a tripartite complex with CDC42BPA/CDC42BPB and LURAP1 with the latter acting as an adapter connecting CDC42BPA/CDC42BPB and MYO18A. Binds F-actin; regulated by ADP and GOLPH3. Interacts with GOLPH3; the interaction is direct and may link Golgi membranes to the actin cytoskeleton. Interacts with JAK3. Interacts with MSR1 and CD14.</text>
</comment>
<dbReference type="InterPro" id="IPR004009">
    <property type="entry name" value="SH3_Myosin"/>
</dbReference>
<keyword evidence="17" id="KW-0009">Actin-binding</keyword>
<dbReference type="FunFam" id="2.30.42.10:FF:000059">
    <property type="entry name" value="unconventional myosin-XVIIIa isoform X1"/>
    <property type="match status" value="1"/>
</dbReference>
<feature type="compositionally biased region" description="Basic and acidic residues" evidence="18">
    <location>
        <begin position="2037"/>
        <end position="2046"/>
    </location>
</feature>
<dbReference type="GO" id="GO:0051015">
    <property type="term" value="F:actin filament binding"/>
    <property type="evidence" value="ECO:0007669"/>
    <property type="project" value="TreeGrafter"/>
</dbReference>
<dbReference type="InterPro" id="IPR001478">
    <property type="entry name" value="PDZ"/>
</dbReference>
<dbReference type="InterPro" id="IPR001609">
    <property type="entry name" value="Myosin_head_motor_dom-like"/>
</dbReference>
<dbReference type="Gene3D" id="1.20.5.1160">
    <property type="entry name" value="Vasodilator-stimulated phosphoprotein"/>
    <property type="match status" value="1"/>
</dbReference>
<feature type="compositionally biased region" description="Acidic residues" evidence="18">
    <location>
        <begin position="1944"/>
        <end position="1968"/>
    </location>
</feature>
<feature type="region of interest" description="Disordered" evidence="18">
    <location>
        <begin position="731"/>
        <end position="750"/>
    </location>
</feature>
<dbReference type="FunFam" id="4.10.270.10:FF:000002">
    <property type="entry name" value="unconventional myosin-XVIIIa isoform X1"/>
    <property type="match status" value="1"/>
</dbReference>
<dbReference type="FunFam" id="1.20.120.720:FF:000007">
    <property type="entry name" value="unconventional myosin-XVIIIa isoform X2"/>
    <property type="match status" value="1"/>
</dbReference>
<dbReference type="PRINTS" id="PR00193">
    <property type="entry name" value="MYOSINHEAVY"/>
</dbReference>
<dbReference type="GO" id="GO:0016460">
    <property type="term" value="C:myosin II complex"/>
    <property type="evidence" value="ECO:0007669"/>
    <property type="project" value="TreeGrafter"/>
</dbReference>
<dbReference type="GO" id="GO:0032982">
    <property type="term" value="C:myosin filament"/>
    <property type="evidence" value="ECO:0007669"/>
    <property type="project" value="TreeGrafter"/>
</dbReference>
<dbReference type="InterPro" id="IPR036034">
    <property type="entry name" value="PDZ_sf"/>
</dbReference>
<evidence type="ECO:0000256" key="14">
    <source>
        <dbReference type="ARBA" id="ARBA00058021"/>
    </source>
</evidence>
<dbReference type="InterPro" id="IPR027417">
    <property type="entry name" value="P-loop_NTPase"/>
</dbReference>
<dbReference type="CDD" id="cd06747">
    <property type="entry name" value="PDZ_MYO18-like"/>
    <property type="match status" value="1"/>
</dbReference>
<dbReference type="InterPro" id="IPR057772">
    <property type="entry name" value="SH3_Myo18a"/>
</dbReference>
<dbReference type="SMART" id="SM00015">
    <property type="entry name" value="IQ"/>
    <property type="match status" value="1"/>
</dbReference>
<keyword evidence="7 17" id="KW-0067">ATP-binding</keyword>
<feature type="binding site" evidence="17">
    <location>
        <begin position="498"/>
        <end position="505"/>
    </location>
    <ligand>
        <name>ATP</name>
        <dbReference type="ChEBI" id="CHEBI:30616"/>
    </ligand>
</feature>
<feature type="domain" description="Myosin motor" evidence="20">
    <location>
        <begin position="405"/>
        <end position="1192"/>
    </location>
</feature>
<comment type="function">
    <text evidence="14">May link Golgi membranes to the cytoskeleton and participate in the tensile force required for vesicle budding from the Golgi. Thereby, may play a role in Golgi membrane trafficking and could indirectly give its flattened shape to the Golgi apparatus. Alternatively, in concert with LURAP1 and CDC42BPA/CDC42BPB, has been involved in modulating lamellar actomyosin retrograde flow that is crucial to cell protrusion and migration. May be involved in the maintenance of the stromal cell architectures required for cell to cell contact. Regulates trafficking, expression, and activation of innate immune receptors on macrophages. Plays a role to suppress inflammatory responsiveness of macrophages via a mechanism that modulates CD14 trafficking. Acts as a receptor of surfactant-associated protein A (SFTPA1/SP-A) and plays an important role in internalization and clearance of SFTPA1-opsonized S.aureus by alveolar macrophages. Strongly enhances natural killer cell cytotoxicity.</text>
</comment>
<feature type="domain" description="PDZ" evidence="19">
    <location>
        <begin position="220"/>
        <end position="311"/>
    </location>
</feature>
<dbReference type="Gene3D" id="1.20.5.340">
    <property type="match status" value="1"/>
</dbReference>
<evidence type="ECO:0000313" key="22">
    <source>
        <dbReference type="Proteomes" id="UP000081671"/>
    </source>
</evidence>
<evidence type="ECO:0000256" key="1">
    <source>
        <dbReference type="ARBA" id="ARBA00004267"/>
    </source>
</evidence>
<dbReference type="FunFam" id="3.40.850.10:FF:000020">
    <property type="entry name" value="unconventional myosin-XVIIIa isoform X1"/>
    <property type="match status" value="1"/>
</dbReference>
<feature type="compositionally biased region" description="Basic and acidic residues" evidence="18">
    <location>
        <begin position="23"/>
        <end position="32"/>
    </location>
</feature>
<dbReference type="GO" id="GO:0031032">
    <property type="term" value="P:actomyosin structure organization"/>
    <property type="evidence" value="ECO:0007669"/>
    <property type="project" value="TreeGrafter"/>
</dbReference>
<protein>
    <recommendedName>
        <fullName evidence="16">Unconventional myosin-XVIIIa</fullName>
    </recommendedName>
</protein>
<dbReference type="GO" id="GO:0003774">
    <property type="term" value="F:cytoskeletal motor activity"/>
    <property type="evidence" value="ECO:0007669"/>
    <property type="project" value="UniProtKB-UniRule"/>
</dbReference>
<dbReference type="InterPro" id="IPR002928">
    <property type="entry name" value="Myosin_tail"/>
</dbReference>
<keyword evidence="11 17" id="KW-0505">Motor protein</keyword>
<evidence type="ECO:0000256" key="18">
    <source>
        <dbReference type="SAM" id="MobiDB-lite"/>
    </source>
</evidence>
<dbReference type="Gene3D" id="3.40.850.10">
    <property type="entry name" value="Kinesin motor domain"/>
    <property type="match status" value="1"/>
</dbReference>
<dbReference type="GO" id="GO:0005815">
    <property type="term" value="C:microtubule organizing center"/>
    <property type="evidence" value="ECO:0007669"/>
    <property type="project" value="UniProtKB-SubCell"/>
</dbReference>
<evidence type="ECO:0000256" key="11">
    <source>
        <dbReference type="ARBA" id="ARBA00023175"/>
    </source>
</evidence>
<dbReference type="FunFam" id="1.20.5.1160:FF:000006">
    <property type="entry name" value="Myosin-XVIIIa isoform a"/>
    <property type="match status" value="1"/>
</dbReference>
<dbReference type="OrthoDB" id="2505895at2759"/>
<dbReference type="PANTHER" id="PTHR45615">
    <property type="entry name" value="MYOSIN HEAVY CHAIN, NON-MUSCLE"/>
    <property type="match status" value="1"/>
</dbReference>
<gene>
    <name evidence="23" type="primary">Myo18a</name>
</gene>